<feature type="compositionally biased region" description="Low complexity" evidence="1">
    <location>
        <begin position="131"/>
        <end position="140"/>
    </location>
</feature>
<dbReference type="EMBL" id="CP034463">
    <property type="protein sequence ID" value="AZP17869.1"/>
    <property type="molecule type" value="Genomic_DNA"/>
</dbReference>
<evidence type="ECO:0000256" key="1">
    <source>
        <dbReference type="SAM" id="MobiDB-lite"/>
    </source>
</evidence>
<sequence>MPQPDTPSPTVSQLVAQRIEALYGQPLAELEAIADATPETTLLAALTGTHGDLALAERNIAFQLQRLRELTAPDQEIGRFAAGHILDCARRIAESVATRDAYAKSTSAVLGGLRRASAPDTHQPAVPAPATPTATTSRTR</sequence>
<feature type="region of interest" description="Disordered" evidence="1">
    <location>
        <begin position="113"/>
        <end position="140"/>
    </location>
</feature>
<evidence type="ECO:0000313" key="3">
    <source>
        <dbReference type="Proteomes" id="UP000280197"/>
    </source>
</evidence>
<dbReference type="KEGG" id="saqu:EJC51_18255"/>
<dbReference type="AlphaFoldDB" id="A0A3Q9C2R5"/>
<keyword evidence="3" id="KW-1185">Reference proteome</keyword>
<protein>
    <submittedName>
        <fullName evidence="2">Uncharacterized protein</fullName>
    </submittedName>
</protein>
<accession>A0A3Q9C2R5</accession>
<name>A0A3Q9C2R5_9ACTN</name>
<reference evidence="2 3" key="1">
    <citation type="submission" date="2018-12" db="EMBL/GenBank/DDBJ databases">
        <authorList>
            <person name="Li K."/>
        </authorList>
    </citation>
    <scope>NUCLEOTIDE SEQUENCE [LARGE SCALE GENOMIC DNA]</scope>
    <source>
        <strain evidence="3">CR22</strain>
    </source>
</reference>
<evidence type="ECO:0000313" key="2">
    <source>
        <dbReference type="EMBL" id="AZP17869.1"/>
    </source>
</evidence>
<gene>
    <name evidence="2" type="ORF">EJC51_18255</name>
</gene>
<dbReference type="Proteomes" id="UP000280197">
    <property type="component" value="Chromosome"/>
</dbReference>
<proteinExistence type="predicted"/>
<organism evidence="2 3">
    <name type="scientific">Streptomyces aquilus</name>
    <dbReference type="NCBI Taxonomy" id="2548456"/>
    <lineage>
        <taxon>Bacteria</taxon>
        <taxon>Bacillati</taxon>
        <taxon>Actinomycetota</taxon>
        <taxon>Actinomycetes</taxon>
        <taxon>Kitasatosporales</taxon>
        <taxon>Streptomycetaceae</taxon>
        <taxon>Streptomyces</taxon>
    </lineage>
</organism>
<dbReference type="RefSeq" id="WP_126272060.1">
    <property type="nucleotide sequence ID" value="NZ_CP034463.1"/>
</dbReference>